<evidence type="ECO:0000313" key="2">
    <source>
        <dbReference type="EMBL" id="OAE21010.1"/>
    </source>
</evidence>
<reference evidence="2" key="1">
    <citation type="submission" date="2016-03" db="EMBL/GenBank/DDBJ databases">
        <title>Mechanisms controlling the formation of the plant cell surface in tip-growing cells are functionally conserved among land plants.</title>
        <authorList>
            <person name="Honkanen S."/>
            <person name="Jones V.A."/>
            <person name="Morieri G."/>
            <person name="Champion C."/>
            <person name="Hetherington A.J."/>
            <person name="Kelly S."/>
            <person name="Saint-Marcoux D."/>
            <person name="Proust H."/>
            <person name="Prescott H."/>
            <person name="Dolan L."/>
        </authorList>
    </citation>
    <scope>NUCLEOTIDE SEQUENCE [LARGE SCALE GENOMIC DNA]</scope>
    <source>
        <tissue evidence="2">Whole gametophyte</tissue>
    </source>
</reference>
<gene>
    <name evidence="2" type="ORF">AXG93_2024s1230</name>
</gene>
<dbReference type="AlphaFoldDB" id="A0A176VJG0"/>
<evidence type="ECO:0000256" key="1">
    <source>
        <dbReference type="SAM" id="MobiDB-lite"/>
    </source>
</evidence>
<feature type="compositionally biased region" description="Basic and acidic residues" evidence="1">
    <location>
        <begin position="1"/>
        <end position="11"/>
    </location>
</feature>
<accession>A0A176VJG0</accession>
<evidence type="ECO:0000313" key="3">
    <source>
        <dbReference type="Proteomes" id="UP000077202"/>
    </source>
</evidence>
<name>A0A176VJG0_MARPO</name>
<feature type="region of interest" description="Disordered" evidence="1">
    <location>
        <begin position="1"/>
        <end position="22"/>
    </location>
</feature>
<dbReference type="Proteomes" id="UP000077202">
    <property type="component" value="Unassembled WGS sequence"/>
</dbReference>
<dbReference type="EMBL" id="LVLJ01003555">
    <property type="protein sequence ID" value="OAE21010.1"/>
    <property type="molecule type" value="Genomic_DNA"/>
</dbReference>
<proteinExistence type="predicted"/>
<organism evidence="2 3">
    <name type="scientific">Marchantia polymorpha subsp. ruderalis</name>
    <dbReference type="NCBI Taxonomy" id="1480154"/>
    <lineage>
        <taxon>Eukaryota</taxon>
        <taxon>Viridiplantae</taxon>
        <taxon>Streptophyta</taxon>
        <taxon>Embryophyta</taxon>
        <taxon>Marchantiophyta</taxon>
        <taxon>Marchantiopsida</taxon>
        <taxon>Marchantiidae</taxon>
        <taxon>Marchantiales</taxon>
        <taxon>Marchantiaceae</taxon>
        <taxon>Marchantia</taxon>
    </lineage>
</organism>
<comment type="caution">
    <text evidence="2">The sequence shown here is derived from an EMBL/GenBank/DDBJ whole genome shotgun (WGS) entry which is preliminary data.</text>
</comment>
<sequence>MEGGQQERRGGDDEEEVEEGLKRRRWPFCDGMRSGSEYRGCILSVREAEVQASRSDLLSFLVPSLVLLELCGTDDSRGGGAAAAGAEGAAAAAAGGRVEAAAGGRPRHRMALLSQDGVVVGARAYV</sequence>
<keyword evidence="3" id="KW-1185">Reference proteome</keyword>
<protein>
    <submittedName>
        <fullName evidence="2">Uncharacterized protein</fullName>
    </submittedName>
</protein>